<dbReference type="Proteomes" id="UP000284375">
    <property type="component" value="Unassembled WGS sequence"/>
</dbReference>
<feature type="compositionally biased region" description="Polar residues" evidence="1">
    <location>
        <begin position="1"/>
        <end position="13"/>
    </location>
</feature>
<feature type="compositionally biased region" description="Acidic residues" evidence="1">
    <location>
        <begin position="237"/>
        <end position="249"/>
    </location>
</feature>
<name>A0A423WJJ6_CYTCH</name>
<sequence>MTLKNSSTSQASLKRNKSHIEVAKRSKSTAQLKRSSSDKAVNKLKSSKSAVHFDLGNDGQQEDEWVDASSSASPYLSRRGSVNTSGQSSANAQGTSYGSPAADGDGDDEPTPLAEPQRLLFDDNREHSRNLTSRLLQRTPSHSATTSTSNMTALARATSPDSRHSNSTLSVTPGQLQGMVGSNGQEEVTSRFVSQASAGSYFTTGGPGELAMEPKTPPSTDHLPGSAENGLSGATEYPDDDELTDEEESGVTSSAIATTARSRRVGAVQAAPPEKSRTQQKINLQRASSSMEPVRHRHSGIGGFAAEVAEVAGPLLGGAGYESQDPRVNKLLERTGVEYNIVRRYQNPVARSLVRLAQLPGNDKARRIPRPGTPGGAGNRLSVQSVGAGQLGMSQSFKDVRESGNGARRPGVPKRAYSTIRPGGLSSSVETDDGVTAARMHEGSGQRLSGASLVNGEDDDDIQAILRGMWDKNLDLGESHD</sequence>
<dbReference type="OrthoDB" id="5430106at2759"/>
<dbReference type="GO" id="GO:0031931">
    <property type="term" value="C:TORC1 complex"/>
    <property type="evidence" value="ECO:0007669"/>
    <property type="project" value="TreeGrafter"/>
</dbReference>
<feature type="compositionally biased region" description="Basic and acidic residues" evidence="1">
    <location>
        <begin position="120"/>
        <end position="129"/>
    </location>
</feature>
<feature type="compositionally biased region" description="Polar residues" evidence="1">
    <location>
        <begin position="165"/>
        <end position="203"/>
    </location>
</feature>
<evidence type="ECO:0000256" key="1">
    <source>
        <dbReference type="SAM" id="MobiDB-lite"/>
    </source>
</evidence>
<feature type="compositionally biased region" description="Polar residues" evidence="1">
    <location>
        <begin position="279"/>
        <end position="291"/>
    </location>
</feature>
<accession>A0A423WJJ6</accession>
<feature type="compositionally biased region" description="Polar residues" evidence="1">
    <location>
        <begin position="250"/>
        <end position="260"/>
    </location>
</feature>
<gene>
    <name evidence="2" type="ORF">VSDG_01401</name>
</gene>
<dbReference type="AlphaFoldDB" id="A0A423WJJ6"/>
<dbReference type="PANTHER" id="PTHR22794:SF2">
    <property type="entry name" value="THAP DOMAIN-CONTAINING PROTEIN 11"/>
    <property type="match status" value="1"/>
</dbReference>
<evidence type="ECO:0000313" key="3">
    <source>
        <dbReference type="Proteomes" id="UP000284375"/>
    </source>
</evidence>
<feature type="region of interest" description="Disordered" evidence="1">
    <location>
        <begin position="400"/>
        <end position="429"/>
    </location>
</feature>
<reference evidence="2 3" key="1">
    <citation type="submission" date="2015-09" db="EMBL/GenBank/DDBJ databases">
        <title>Host preference determinants of Valsa canker pathogens revealed by comparative genomics.</title>
        <authorList>
            <person name="Yin Z."/>
            <person name="Huang L."/>
        </authorList>
    </citation>
    <scope>NUCLEOTIDE SEQUENCE [LARGE SCALE GENOMIC DNA]</scope>
    <source>
        <strain evidence="2 3">YSFL</strain>
    </source>
</reference>
<keyword evidence="3" id="KW-1185">Reference proteome</keyword>
<proteinExistence type="predicted"/>
<protein>
    <submittedName>
        <fullName evidence="2">Uncharacterized protein</fullName>
    </submittedName>
</protein>
<dbReference type="EMBL" id="LJZO01000003">
    <property type="protein sequence ID" value="ROW03567.1"/>
    <property type="molecule type" value="Genomic_DNA"/>
</dbReference>
<evidence type="ECO:0000313" key="2">
    <source>
        <dbReference type="EMBL" id="ROW03567.1"/>
    </source>
</evidence>
<feature type="region of interest" description="Disordered" evidence="1">
    <location>
        <begin position="1"/>
        <end position="297"/>
    </location>
</feature>
<dbReference type="GO" id="GO:0000329">
    <property type="term" value="C:fungal-type vacuole membrane"/>
    <property type="evidence" value="ECO:0007669"/>
    <property type="project" value="TreeGrafter"/>
</dbReference>
<comment type="caution">
    <text evidence="2">The sequence shown here is derived from an EMBL/GenBank/DDBJ whole genome shotgun (WGS) entry which is preliminary data.</text>
</comment>
<feature type="compositionally biased region" description="Polar residues" evidence="1">
    <location>
        <begin position="130"/>
        <end position="152"/>
    </location>
</feature>
<dbReference type="PANTHER" id="PTHR22794">
    <property type="entry name" value="THAP DOMAIN PROTEIN 11"/>
    <property type="match status" value="1"/>
</dbReference>
<organism evidence="2 3">
    <name type="scientific">Cytospora chrysosperma</name>
    <name type="common">Cytospora canker fungus</name>
    <name type="synonym">Sphaeria chrysosperma</name>
    <dbReference type="NCBI Taxonomy" id="252740"/>
    <lineage>
        <taxon>Eukaryota</taxon>
        <taxon>Fungi</taxon>
        <taxon>Dikarya</taxon>
        <taxon>Ascomycota</taxon>
        <taxon>Pezizomycotina</taxon>
        <taxon>Sordariomycetes</taxon>
        <taxon>Sordariomycetidae</taxon>
        <taxon>Diaporthales</taxon>
        <taxon>Cytosporaceae</taxon>
        <taxon>Cytospora</taxon>
    </lineage>
</organism>
<feature type="compositionally biased region" description="Polar residues" evidence="1">
    <location>
        <begin position="68"/>
        <end position="98"/>
    </location>
</feature>
<dbReference type="STRING" id="252740.A0A423WJJ6"/>